<proteinExistence type="predicted"/>
<organism evidence="1 2">
    <name type="scientific">Macroventuria anomochaeta</name>
    <dbReference type="NCBI Taxonomy" id="301207"/>
    <lineage>
        <taxon>Eukaryota</taxon>
        <taxon>Fungi</taxon>
        <taxon>Dikarya</taxon>
        <taxon>Ascomycota</taxon>
        <taxon>Pezizomycotina</taxon>
        <taxon>Dothideomycetes</taxon>
        <taxon>Pleosporomycetidae</taxon>
        <taxon>Pleosporales</taxon>
        <taxon>Pleosporineae</taxon>
        <taxon>Didymellaceae</taxon>
        <taxon>Macroventuria</taxon>
    </lineage>
</organism>
<accession>A0ACB6RWE3</accession>
<name>A0ACB6RWE3_9PLEO</name>
<comment type="caution">
    <text evidence="1">The sequence shown here is derived from an EMBL/GenBank/DDBJ whole genome shotgun (WGS) entry which is preliminary data.</text>
</comment>
<evidence type="ECO:0000313" key="1">
    <source>
        <dbReference type="EMBL" id="KAF2626053.1"/>
    </source>
</evidence>
<protein>
    <submittedName>
        <fullName evidence="1">Uncharacterized protein</fullName>
    </submittedName>
</protein>
<evidence type="ECO:0000313" key="2">
    <source>
        <dbReference type="Proteomes" id="UP000799754"/>
    </source>
</evidence>
<dbReference type="EMBL" id="MU006723">
    <property type="protein sequence ID" value="KAF2626053.1"/>
    <property type="molecule type" value="Genomic_DNA"/>
</dbReference>
<reference evidence="1" key="1">
    <citation type="journal article" date="2020" name="Stud. Mycol.">
        <title>101 Dothideomycetes genomes: a test case for predicting lifestyles and emergence of pathogens.</title>
        <authorList>
            <person name="Haridas S."/>
            <person name="Albert R."/>
            <person name="Binder M."/>
            <person name="Bloem J."/>
            <person name="Labutti K."/>
            <person name="Salamov A."/>
            <person name="Andreopoulos B."/>
            <person name="Baker S."/>
            <person name="Barry K."/>
            <person name="Bills G."/>
            <person name="Bluhm B."/>
            <person name="Cannon C."/>
            <person name="Castanera R."/>
            <person name="Culley D."/>
            <person name="Daum C."/>
            <person name="Ezra D."/>
            <person name="Gonzalez J."/>
            <person name="Henrissat B."/>
            <person name="Kuo A."/>
            <person name="Liang C."/>
            <person name="Lipzen A."/>
            <person name="Lutzoni F."/>
            <person name="Magnuson J."/>
            <person name="Mondo S."/>
            <person name="Nolan M."/>
            <person name="Ohm R."/>
            <person name="Pangilinan J."/>
            <person name="Park H.-J."/>
            <person name="Ramirez L."/>
            <person name="Alfaro M."/>
            <person name="Sun H."/>
            <person name="Tritt A."/>
            <person name="Yoshinaga Y."/>
            <person name="Zwiers L.-H."/>
            <person name="Turgeon B."/>
            <person name="Goodwin S."/>
            <person name="Spatafora J."/>
            <person name="Crous P."/>
            <person name="Grigoriev I."/>
        </authorList>
    </citation>
    <scope>NUCLEOTIDE SEQUENCE</scope>
    <source>
        <strain evidence="1">CBS 525.71</strain>
    </source>
</reference>
<keyword evidence="2" id="KW-1185">Reference proteome</keyword>
<sequence>MIRKFAQRHRQDLVDDSANDWTHWAFIETLRRTIFLVQIINVISTRLQKQNPFFYEALDDDLVLDMPLPAAAPLWEANQEQQWLFVRSKQPRRHLTGRMVQQDYTSIPNDADTFTMMVIGSLVLDNLSGIPAL</sequence>
<gene>
    <name evidence="1" type="ORF">BU25DRAFT_412287</name>
</gene>
<dbReference type="Proteomes" id="UP000799754">
    <property type="component" value="Unassembled WGS sequence"/>
</dbReference>